<dbReference type="Gene3D" id="3.40.1080.10">
    <property type="entry name" value="Glutaconate Coenzyme A-transferase"/>
    <property type="match status" value="1"/>
</dbReference>
<evidence type="ECO:0000256" key="1">
    <source>
        <dbReference type="ARBA" id="ARBA00009632"/>
    </source>
</evidence>
<dbReference type="InterPro" id="IPR046433">
    <property type="entry name" value="ActCoA_hydro"/>
</dbReference>
<evidence type="ECO:0000313" key="5">
    <source>
        <dbReference type="Proteomes" id="UP001302949"/>
    </source>
</evidence>
<comment type="caution">
    <text evidence="4">The sequence shown here is derived from an EMBL/GenBank/DDBJ whole genome shotgun (WGS) entry which is preliminary data.</text>
</comment>
<feature type="domain" description="Acetyl-CoA hydrolase/transferase C-terminal" evidence="3">
    <location>
        <begin position="320"/>
        <end position="463"/>
    </location>
</feature>
<dbReference type="InterPro" id="IPR017821">
    <property type="entry name" value="Succinate_CoA_transferase"/>
</dbReference>
<dbReference type="InterPro" id="IPR003702">
    <property type="entry name" value="ActCoA_hydro_N"/>
</dbReference>
<evidence type="ECO:0000313" key="4">
    <source>
        <dbReference type="EMBL" id="MEA5138116.1"/>
    </source>
</evidence>
<dbReference type="SUPFAM" id="SSF100950">
    <property type="entry name" value="NagB/RpiA/CoA transferase-like"/>
    <property type="match status" value="2"/>
</dbReference>
<dbReference type="RefSeq" id="WP_323295284.1">
    <property type="nucleotide sequence ID" value="NZ_JAYFUM010000004.1"/>
</dbReference>
<feature type="domain" description="Acetyl-CoA hydrolase/transferase N-terminal" evidence="2">
    <location>
        <begin position="13"/>
        <end position="215"/>
    </location>
</feature>
<dbReference type="PANTHER" id="PTHR43609:SF1">
    <property type="entry name" value="ACETYL-COA HYDROLASE"/>
    <property type="match status" value="1"/>
</dbReference>
<keyword evidence="5" id="KW-1185">Reference proteome</keyword>
<protein>
    <submittedName>
        <fullName evidence="4">Succinate CoA transferase</fullName>
    </submittedName>
</protein>
<keyword evidence="4" id="KW-0808">Transferase</keyword>
<dbReference type="Pfam" id="PF13336">
    <property type="entry name" value="AcetylCoA_hyd_C"/>
    <property type="match status" value="1"/>
</dbReference>
<dbReference type="InterPro" id="IPR037171">
    <property type="entry name" value="NagB/RpiA_transferase-like"/>
</dbReference>
<organism evidence="4 5">
    <name type="scientific">Arcicella rigui</name>
    <dbReference type="NCBI Taxonomy" id="797020"/>
    <lineage>
        <taxon>Bacteria</taxon>
        <taxon>Pseudomonadati</taxon>
        <taxon>Bacteroidota</taxon>
        <taxon>Cytophagia</taxon>
        <taxon>Cytophagales</taxon>
        <taxon>Flectobacillaceae</taxon>
        <taxon>Arcicella</taxon>
    </lineage>
</organism>
<evidence type="ECO:0000259" key="2">
    <source>
        <dbReference type="Pfam" id="PF02550"/>
    </source>
</evidence>
<name>A0ABU5Q5K2_9BACT</name>
<dbReference type="Pfam" id="PF02550">
    <property type="entry name" value="AcetylCoA_hydro"/>
    <property type="match status" value="1"/>
</dbReference>
<comment type="similarity">
    <text evidence="1">Belongs to the acetyl-CoA hydrolase/transferase family.</text>
</comment>
<accession>A0ABU5Q5K2</accession>
<dbReference type="Proteomes" id="UP001302949">
    <property type="component" value="Unassembled WGS sequence"/>
</dbReference>
<dbReference type="InterPro" id="IPR026888">
    <property type="entry name" value="AcetylCoA_hyd_C"/>
</dbReference>
<reference evidence="4 5" key="1">
    <citation type="submission" date="2023-12" db="EMBL/GenBank/DDBJ databases">
        <title>Novel species of the genus Arcicella isolated from rivers.</title>
        <authorList>
            <person name="Lu H."/>
        </authorList>
    </citation>
    <scope>NUCLEOTIDE SEQUENCE [LARGE SCALE GENOMIC DNA]</scope>
    <source>
        <strain evidence="4 5">KCTC 23307</strain>
    </source>
</reference>
<dbReference type="Gene3D" id="3.40.1080.20">
    <property type="entry name" value="Acetyl-CoA hydrolase/transferase C-terminal domain"/>
    <property type="match status" value="1"/>
</dbReference>
<dbReference type="EMBL" id="JAYFUM010000004">
    <property type="protein sequence ID" value="MEA5138116.1"/>
    <property type="molecule type" value="Genomic_DNA"/>
</dbReference>
<evidence type="ECO:0000259" key="3">
    <source>
        <dbReference type="Pfam" id="PF13336"/>
    </source>
</evidence>
<dbReference type="InterPro" id="IPR038460">
    <property type="entry name" value="AcetylCoA_hyd_C_sf"/>
</dbReference>
<proteinExistence type="inferred from homology"/>
<sequence>MHKNRIQCPDLLGKVISAQEAANFITKGMVIGTSGFTKAADSKAVLQALADRTLNENLAITLLSGASLGHDIDGHLAENNILAKRMPFQSDPVLRKHINSGEVLFIDQHLSETAELIDNKHLPEIDIAIVEVAKINEDGSLVLTTSVGNSATFIARAKKVILEVNLSIPTSIQGIHDIYYLQEHPIRTAIPITESHTRIGTDFVPLDISKVIGVVFTDLPDSPALVALPDEKTKAIAKHLIDFLQNEVKAGRLSKNLLPLQAGIGKIANAILEGFIESDFSDLTMYSEVLQDSTFDLIDAGKVSFASASSITVSAECYERIFNNFDFYRDKILLRPQAISNAAEVIRRLGVIAINTAIDCDIYGNVNSTHLCGSKIMNGIGGSGDFARNAYLSIFVTPSISKEDRISHIVPMVAHVDHSEHDVDIIVTEHGLADLRGLAPTERAIEIIENCSHPIYKPHLKDYFQRACENGGQTPHLLKEAFDWYIQYMETGSMQALVEIEA</sequence>
<dbReference type="GO" id="GO:0016740">
    <property type="term" value="F:transferase activity"/>
    <property type="evidence" value="ECO:0007669"/>
    <property type="project" value="UniProtKB-KW"/>
</dbReference>
<gene>
    <name evidence="4" type="ORF">VB248_03190</name>
</gene>
<dbReference type="Gene3D" id="3.30.750.70">
    <property type="entry name" value="4-hydroxybutyrate coenzyme like domains"/>
    <property type="match status" value="1"/>
</dbReference>
<dbReference type="PANTHER" id="PTHR43609">
    <property type="entry name" value="ACETYL-COA HYDROLASE"/>
    <property type="match status" value="1"/>
</dbReference>
<dbReference type="NCBIfam" id="TIGR03458">
    <property type="entry name" value="YgfH_subfam"/>
    <property type="match status" value="1"/>
</dbReference>